<organism evidence="1">
    <name type="scientific">Arundo donax</name>
    <name type="common">Giant reed</name>
    <name type="synonym">Donax arundinaceus</name>
    <dbReference type="NCBI Taxonomy" id="35708"/>
    <lineage>
        <taxon>Eukaryota</taxon>
        <taxon>Viridiplantae</taxon>
        <taxon>Streptophyta</taxon>
        <taxon>Embryophyta</taxon>
        <taxon>Tracheophyta</taxon>
        <taxon>Spermatophyta</taxon>
        <taxon>Magnoliopsida</taxon>
        <taxon>Liliopsida</taxon>
        <taxon>Poales</taxon>
        <taxon>Poaceae</taxon>
        <taxon>PACMAD clade</taxon>
        <taxon>Arundinoideae</taxon>
        <taxon>Arundineae</taxon>
        <taxon>Arundo</taxon>
    </lineage>
</organism>
<dbReference type="AlphaFoldDB" id="A0A0A9A3P2"/>
<reference evidence="1" key="2">
    <citation type="journal article" date="2015" name="Data Brief">
        <title>Shoot transcriptome of the giant reed, Arundo donax.</title>
        <authorList>
            <person name="Barrero R.A."/>
            <person name="Guerrero F.D."/>
            <person name="Moolhuijzen P."/>
            <person name="Goolsby J.A."/>
            <person name="Tidwell J."/>
            <person name="Bellgard S.E."/>
            <person name="Bellgard M.I."/>
        </authorList>
    </citation>
    <scope>NUCLEOTIDE SEQUENCE</scope>
    <source>
        <tissue evidence="1">Shoot tissue taken approximately 20 cm above the soil surface</tissue>
    </source>
</reference>
<accession>A0A0A9A3P2</accession>
<sequence length="70" mass="8067">MLMLTGWRRGSGIQSTFMLLPPNRNVTMPLRLKDDGGRWVEGEDQLKKLICTLFFPRCSPLAQVIILMKF</sequence>
<reference evidence="1" key="1">
    <citation type="submission" date="2014-09" db="EMBL/GenBank/DDBJ databases">
        <authorList>
            <person name="Magalhaes I.L.F."/>
            <person name="Oliveira U."/>
            <person name="Santos F.R."/>
            <person name="Vidigal T.H.D.A."/>
            <person name="Brescovit A.D."/>
            <person name="Santos A.J."/>
        </authorList>
    </citation>
    <scope>NUCLEOTIDE SEQUENCE</scope>
    <source>
        <tissue evidence="1">Shoot tissue taken approximately 20 cm above the soil surface</tissue>
    </source>
</reference>
<proteinExistence type="predicted"/>
<evidence type="ECO:0000313" key="1">
    <source>
        <dbReference type="EMBL" id="JAD44563.1"/>
    </source>
</evidence>
<dbReference type="EMBL" id="GBRH01253332">
    <property type="protein sequence ID" value="JAD44563.1"/>
    <property type="molecule type" value="Transcribed_RNA"/>
</dbReference>
<protein>
    <submittedName>
        <fullName evidence="1">Uncharacterized protein</fullName>
    </submittedName>
</protein>
<name>A0A0A9A3P2_ARUDO</name>